<evidence type="ECO:0000313" key="3">
    <source>
        <dbReference type="Proteomes" id="UP000239241"/>
    </source>
</evidence>
<proteinExistence type="predicted"/>
<organism evidence="2 3">
    <name type="scientific">Clavibacter michiganensis</name>
    <dbReference type="NCBI Taxonomy" id="28447"/>
    <lineage>
        <taxon>Bacteria</taxon>
        <taxon>Bacillati</taxon>
        <taxon>Actinomycetota</taxon>
        <taxon>Actinomycetes</taxon>
        <taxon>Micrococcales</taxon>
        <taxon>Microbacteriaceae</taxon>
        <taxon>Clavibacter</taxon>
    </lineage>
</organism>
<dbReference type="InterPro" id="IPR032584">
    <property type="entry name" value="DUF4913"/>
</dbReference>
<feature type="region of interest" description="Disordered" evidence="1">
    <location>
        <begin position="84"/>
        <end position="106"/>
    </location>
</feature>
<accession>A0A2S5VUK6</accession>
<dbReference type="AlphaFoldDB" id="A0A2S5VUK6"/>
<gene>
    <name evidence="2" type="ORF">C5E16_06500</name>
</gene>
<evidence type="ECO:0000256" key="1">
    <source>
        <dbReference type="SAM" id="MobiDB-lite"/>
    </source>
</evidence>
<dbReference type="RefSeq" id="WP_104289994.1">
    <property type="nucleotide sequence ID" value="NZ_PSXY01000008.1"/>
</dbReference>
<name>A0A2S5VUK6_9MICO</name>
<protein>
    <submittedName>
        <fullName evidence="2">Uncharacterized protein</fullName>
    </submittedName>
</protein>
<reference evidence="2 3" key="1">
    <citation type="submission" date="2018-02" db="EMBL/GenBank/DDBJ databases">
        <title>Bacteriophage NCPPB3778 and a type I-E CRISPR drive the evolution of the US Biological Select Agent, Rathayibacter toxicus.</title>
        <authorList>
            <person name="Davis E.W.II."/>
            <person name="Tabima J.F."/>
            <person name="Weisberg A.J."/>
            <person name="Lopes L.D."/>
            <person name="Wiseman M.S."/>
            <person name="Wiseman M.S."/>
            <person name="Pupko T."/>
            <person name="Belcher M.S."/>
            <person name="Sechler A.J."/>
            <person name="Tancos M.A."/>
            <person name="Schroeder B.K."/>
            <person name="Murray T.D."/>
            <person name="Luster D.G."/>
            <person name="Schneider W.L."/>
            <person name="Rogers E."/>
            <person name="Andreote F.D."/>
            <person name="Grunwald N.J."/>
            <person name="Putnam M.L."/>
            <person name="Chang J.H."/>
        </authorList>
    </citation>
    <scope>NUCLEOTIDE SEQUENCE [LARGE SCALE GENOMIC DNA]</scope>
    <source>
        <strain evidence="2 3">AY1B3</strain>
    </source>
</reference>
<comment type="caution">
    <text evidence="2">The sequence shown here is derived from an EMBL/GenBank/DDBJ whole genome shotgun (WGS) entry which is preliminary data.</text>
</comment>
<dbReference type="Pfam" id="PF16259">
    <property type="entry name" value="DUF4913"/>
    <property type="match status" value="1"/>
</dbReference>
<evidence type="ECO:0000313" key="2">
    <source>
        <dbReference type="EMBL" id="PPF68516.1"/>
    </source>
</evidence>
<dbReference type="Proteomes" id="UP000239241">
    <property type="component" value="Unassembled WGS sequence"/>
</dbReference>
<sequence length="106" mass="11560">MGPTLSIDEWVRKFPLPSYLRCATAIARNGGERWAAAWWGSAEALTRNEALWRMWEEVRTGPFATSLDPSPRWINVPEVRVSGCGEPSGGRWKTGPGTGSSVVAAS</sequence>
<dbReference type="EMBL" id="PSXY01000008">
    <property type="protein sequence ID" value="PPF68516.1"/>
    <property type="molecule type" value="Genomic_DNA"/>
</dbReference>